<dbReference type="PANTHER" id="PTHR47199:SF2">
    <property type="entry name" value="PHOTOSYSTEM II STABILITY_ASSEMBLY FACTOR HCF136, CHLOROPLASTIC"/>
    <property type="match status" value="1"/>
</dbReference>
<dbReference type="GO" id="GO:0009523">
    <property type="term" value="C:photosystem II"/>
    <property type="evidence" value="ECO:0007669"/>
    <property type="project" value="UniProtKB-KW"/>
</dbReference>
<dbReference type="InterPro" id="IPR036278">
    <property type="entry name" value="Sialidase_sf"/>
</dbReference>
<comment type="caution">
    <text evidence="5">The sequence shown here is derived from an EMBL/GenBank/DDBJ whole genome shotgun (WGS) entry which is preliminary data.</text>
</comment>
<dbReference type="SUPFAM" id="SSF50939">
    <property type="entry name" value="Sialidases"/>
    <property type="match status" value="1"/>
</dbReference>
<dbReference type="RefSeq" id="WP_124541423.1">
    <property type="nucleotide sequence ID" value="NZ_QUSW01000004.1"/>
</dbReference>
<dbReference type="GO" id="GO:0015979">
    <property type="term" value="P:photosynthesis"/>
    <property type="evidence" value="ECO:0007669"/>
    <property type="project" value="UniProtKB-KW"/>
</dbReference>
<evidence type="ECO:0000313" key="5">
    <source>
        <dbReference type="EMBL" id="RQP23703.1"/>
    </source>
</evidence>
<evidence type="ECO:0000256" key="3">
    <source>
        <dbReference type="SAM" id="SignalP"/>
    </source>
</evidence>
<name>A0A3N7HPS5_9BURK</name>
<protein>
    <submittedName>
        <fullName evidence="5">Photosystem I reaction center subunit IV</fullName>
    </submittedName>
</protein>
<dbReference type="Pfam" id="PF14870">
    <property type="entry name" value="PSII_BNR"/>
    <property type="match status" value="2"/>
</dbReference>
<keyword evidence="6" id="KW-1185">Reference proteome</keyword>
<evidence type="ECO:0000256" key="2">
    <source>
        <dbReference type="ARBA" id="ARBA00023276"/>
    </source>
</evidence>
<sequence>MRWMQWCCCAALAFAPAAWAGLDQLTTPALMSPRAASSVLLGVSAAGARLVAVGERGIVVGSDDRGASWTQSVLPLSSTLTGVHFPTAQHGWAVGHDGVILHSADGGLTWVKQLDGNMTNTMLLAAATEREKQANAANDANAIKQAAHALEDAKAAAKFGPSRPLLAVWFRNEREGFAAGSYGLLLHTEDAGAHWALWSGRVDNPDGYHFNSLMPTASGALLMAGEAGRVYRSTDGGATWETSNTGYKGQLYGALGVRNEAGGEDIIAFGFKGNVFRLAAGGKAWEAIASGTAKNLTAGIVLPNGEPAFLSQDGRLLLGSDHGRHLRAVGGTPFPAVAVTLVPGGIAIAGLGGVKTIFFDAASGAIKP</sequence>
<dbReference type="PANTHER" id="PTHR47199">
    <property type="entry name" value="PHOTOSYSTEM II STABILITY/ASSEMBLY FACTOR HCF136, CHLOROPLASTIC"/>
    <property type="match status" value="1"/>
</dbReference>
<evidence type="ECO:0000313" key="6">
    <source>
        <dbReference type="Proteomes" id="UP000267464"/>
    </source>
</evidence>
<evidence type="ECO:0000256" key="1">
    <source>
        <dbReference type="ARBA" id="ARBA00022531"/>
    </source>
</evidence>
<dbReference type="Gene3D" id="2.130.10.10">
    <property type="entry name" value="YVTN repeat-like/Quinoprotein amine dehydrogenase"/>
    <property type="match status" value="2"/>
</dbReference>
<keyword evidence="2" id="KW-0604">Photosystem II</keyword>
<reference evidence="5 6" key="1">
    <citation type="submission" date="2018-08" db="EMBL/GenBank/DDBJ databases">
        <authorList>
            <person name="Khan S.A."/>
            <person name="Jeon C.O."/>
            <person name="Chun B.H."/>
            <person name="Jeong S.E."/>
        </authorList>
    </citation>
    <scope>NUCLEOTIDE SEQUENCE [LARGE SCALE GENOMIC DNA]</scope>
    <source>
        <strain evidence="5 6">S-16</strain>
    </source>
</reference>
<feature type="chain" id="PRO_5017921682" evidence="3">
    <location>
        <begin position="21"/>
        <end position="368"/>
    </location>
</feature>
<feature type="domain" description="Photosynthesis system II assembly factor Ycf48/Hcf136-like" evidence="4">
    <location>
        <begin position="172"/>
        <end position="318"/>
    </location>
</feature>
<keyword evidence="1" id="KW-0602">Photosynthesis</keyword>
<dbReference type="InterPro" id="IPR028203">
    <property type="entry name" value="PSII_CF48-like_dom"/>
</dbReference>
<dbReference type="InterPro" id="IPR015943">
    <property type="entry name" value="WD40/YVTN_repeat-like_dom_sf"/>
</dbReference>
<feature type="signal peptide" evidence="3">
    <location>
        <begin position="1"/>
        <end position="20"/>
    </location>
</feature>
<dbReference type="OrthoDB" id="9767885at2"/>
<gene>
    <name evidence="5" type="ORF">DZC73_16370</name>
</gene>
<dbReference type="AlphaFoldDB" id="A0A3N7HPS5"/>
<organism evidence="5 6">
    <name type="scientific">Piscinibacter terrae</name>
    <dbReference type="NCBI Taxonomy" id="2496871"/>
    <lineage>
        <taxon>Bacteria</taxon>
        <taxon>Pseudomonadati</taxon>
        <taxon>Pseudomonadota</taxon>
        <taxon>Betaproteobacteria</taxon>
        <taxon>Burkholderiales</taxon>
        <taxon>Sphaerotilaceae</taxon>
        <taxon>Piscinibacter</taxon>
    </lineage>
</organism>
<proteinExistence type="predicted"/>
<dbReference type="EMBL" id="QUSW01000004">
    <property type="protein sequence ID" value="RQP23703.1"/>
    <property type="molecule type" value="Genomic_DNA"/>
</dbReference>
<accession>A0A3N7HPS5</accession>
<reference evidence="5 6" key="2">
    <citation type="submission" date="2018-12" db="EMBL/GenBank/DDBJ databases">
        <title>Rhizobacter gummiphilus sp. nov., a rubber-degrading bacterium isolated from the soil of a botanical garden in Japan.</title>
        <authorList>
            <person name="Shunsuke S.S."/>
        </authorList>
    </citation>
    <scope>NUCLEOTIDE SEQUENCE [LARGE SCALE GENOMIC DNA]</scope>
    <source>
        <strain evidence="5 6">S-16</strain>
    </source>
</reference>
<feature type="domain" description="Photosynthesis system II assembly factor Ycf48/Hcf136-like" evidence="4">
    <location>
        <begin position="67"/>
        <end position="115"/>
    </location>
</feature>
<keyword evidence="3" id="KW-0732">Signal</keyword>
<evidence type="ECO:0000259" key="4">
    <source>
        <dbReference type="Pfam" id="PF14870"/>
    </source>
</evidence>
<dbReference type="Proteomes" id="UP000267464">
    <property type="component" value="Unassembled WGS sequence"/>
</dbReference>